<reference evidence="1" key="1">
    <citation type="submission" date="2021-06" db="EMBL/GenBank/DDBJ databases">
        <authorList>
            <person name="Kallberg Y."/>
            <person name="Tangrot J."/>
            <person name="Rosling A."/>
        </authorList>
    </citation>
    <scope>NUCLEOTIDE SEQUENCE</scope>
    <source>
        <strain evidence="1">AZ414A</strain>
    </source>
</reference>
<gene>
    <name evidence="1" type="ORF">DEBURN_LOCUS7258</name>
</gene>
<evidence type="ECO:0000313" key="2">
    <source>
        <dbReference type="Proteomes" id="UP000789706"/>
    </source>
</evidence>
<comment type="caution">
    <text evidence="1">The sequence shown here is derived from an EMBL/GenBank/DDBJ whole genome shotgun (WGS) entry which is preliminary data.</text>
</comment>
<accession>A0A9N9FR57</accession>
<organism evidence="1 2">
    <name type="scientific">Diversispora eburnea</name>
    <dbReference type="NCBI Taxonomy" id="1213867"/>
    <lineage>
        <taxon>Eukaryota</taxon>
        <taxon>Fungi</taxon>
        <taxon>Fungi incertae sedis</taxon>
        <taxon>Mucoromycota</taxon>
        <taxon>Glomeromycotina</taxon>
        <taxon>Glomeromycetes</taxon>
        <taxon>Diversisporales</taxon>
        <taxon>Diversisporaceae</taxon>
        <taxon>Diversispora</taxon>
    </lineage>
</organism>
<proteinExistence type="predicted"/>
<dbReference type="EMBL" id="CAJVPK010000850">
    <property type="protein sequence ID" value="CAG8554249.1"/>
    <property type="molecule type" value="Genomic_DNA"/>
</dbReference>
<protein>
    <submittedName>
        <fullName evidence="1">7752_t:CDS:1</fullName>
    </submittedName>
</protein>
<dbReference type="Proteomes" id="UP000789706">
    <property type="component" value="Unassembled WGS sequence"/>
</dbReference>
<dbReference type="AlphaFoldDB" id="A0A9N9FR57"/>
<sequence>MSTTTIQATYMNRSQGLSSSALKSLSDSLILLQKDINNYFTFKLHELRETNLDINEEENDDDELTKE</sequence>
<evidence type="ECO:0000313" key="1">
    <source>
        <dbReference type="EMBL" id="CAG8554249.1"/>
    </source>
</evidence>
<name>A0A9N9FR57_9GLOM</name>
<keyword evidence="2" id="KW-1185">Reference proteome</keyword>